<protein>
    <submittedName>
        <fullName evidence="1">Uncharacterized protein</fullName>
    </submittedName>
</protein>
<dbReference type="EMBL" id="MU274917">
    <property type="protein sequence ID" value="KAI0087511.1"/>
    <property type="molecule type" value="Genomic_DNA"/>
</dbReference>
<evidence type="ECO:0000313" key="2">
    <source>
        <dbReference type="Proteomes" id="UP001055072"/>
    </source>
</evidence>
<gene>
    <name evidence="1" type="ORF">BDY19DRAFT_994837</name>
</gene>
<reference evidence="1" key="1">
    <citation type="journal article" date="2021" name="Environ. Microbiol.">
        <title>Gene family expansions and transcriptome signatures uncover fungal adaptations to wood decay.</title>
        <authorList>
            <person name="Hage H."/>
            <person name="Miyauchi S."/>
            <person name="Viragh M."/>
            <person name="Drula E."/>
            <person name="Min B."/>
            <person name="Chaduli D."/>
            <person name="Navarro D."/>
            <person name="Favel A."/>
            <person name="Norest M."/>
            <person name="Lesage-Meessen L."/>
            <person name="Balint B."/>
            <person name="Merenyi Z."/>
            <person name="de Eugenio L."/>
            <person name="Morin E."/>
            <person name="Martinez A.T."/>
            <person name="Baldrian P."/>
            <person name="Stursova M."/>
            <person name="Martinez M.J."/>
            <person name="Novotny C."/>
            <person name="Magnuson J.K."/>
            <person name="Spatafora J.W."/>
            <person name="Maurice S."/>
            <person name="Pangilinan J."/>
            <person name="Andreopoulos W."/>
            <person name="LaButti K."/>
            <person name="Hundley H."/>
            <person name="Na H."/>
            <person name="Kuo A."/>
            <person name="Barry K."/>
            <person name="Lipzen A."/>
            <person name="Henrissat B."/>
            <person name="Riley R."/>
            <person name="Ahrendt S."/>
            <person name="Nagy L.G."/>
            <person name="Grigoriev I.V."/>
            <person name="Martin F."/>
            <person name="Rosso M.N."/>
        </authorList>
    </citation>
    <scope>NUCLEOTIDE SEQUENCE</scope>
    <source>
        <strain evidence="1">CBS 384.51</strain>
    </source>
</reference>
<organism evidence="1 2">
    <name type="scientific">Irpex rosettiformis</name>
    <dbReference type="NCBI Taxonomy" id="378272"/>
    <lineage>
        <taxon>Eukaryota</taxon>
        <taxon>Fungi</taxon>
        <taxon>Dikarya</taxon>
        <taxon>Basidiomycota</taxon>
        <taxon>Agaricomycotina</taxon>
        <taxon>Agaricomycetes</taxon>
        <taxon>Polyporales</taxon>
        <taxon>Irpicaceae</taxon>
        <taxon>Irpex</taxon>
    </lineage>
</organism>
<evidence type="ECO:0000313" key="1">
    <source>
        <dbReference type="EMBL" id="KAI0087511.1"/>
    </source>
</evidence>
<proteinExistence type="predicted"/>
<dbReference type="Proteomes" id="UP001055072">
    <property type="component" value="Unassembled WGS sequence"/>
</dbReference>
<keyword evidence="2" id="KW-1185">Reference proteome</keyword>
<sequence length="109" mass="12422">MTLSGAIPLSIYFTGTFSLEKWYADNAINTSKDEKLEAKIDYIRKRFKAVDFLRPDCHPDLRTMALQSPGMSFMTMPHVKGFNLILGISRKSDVAFVSTGRRETTQRKD</sequence>
<accession>A0ACB8TZT8</accession>
<name>A0ACB8TZT8_9APHY</name>
<comment type="caution">
    <text evidence="1">The sequence shown here is derived from an EMBL/GenBank/DDBJ whole genome shotgun (WGS) entry which is preliminary data.</text>
</comment>